<dbReference type="CDD" id="cd00002">
    <property type="entry name" value="YbaK_deacylase"/>
    <property type="match status" value="1"/>
</dbReference>
<dbReference type="GO" id="GO:0016829">
    <property type="term" value="F:lyase activity"/>
    <property type="evidence" value="ECO:0007669"/>
    <property type="project" value="UniProtKB-KW"/>
</dbReference>
<keyword evidence="3 4" id="KW-0456">Lyase</keyword>
<gene>
    <name evidence="6" type="ORF">DFP86_104245</name>
</gene>
<evidence type="ECO:0000313" key="6">
    <source>
        <dbReference type="EMBL" id="TDR80745.1"/>
    </source>
</evidence>
<dbReference type="Gene3D" id="3.90.960.10">
    <property type="entry name" value="YbaK/aminoacyl-tRNA synthetase-associated domain"/>
    <property type="match status" value="1"/>
</dbReference>
<evidence type="ECO:0000256" key="3">
    <source>
        <dbReference type="ARBA" id="ARBA00023239"/>
    </source>
</evidence>
<dbReference type="EMBL" id="SNZP01000004">
    <property type="protein sequence ID" value="TDR80745.1"/>
    <property type="molecule type" value="Genomic_DNA"/>
</dbReference>
<dbReference type="Pfam" id="PF04073">
    <property type="entry name" value="tRNA_edit"/>
    <property type="match status" value="1"/>
</dbReference>
<dbReference type="InterPro" id="IPR036754">
    <property type="entry name" value="YbaK/aa-tRNA-synt-asso_dom_sf"/>
</dbReference>
<keyword evidence="7" id="KW-1185">Reference proteome</keyword>
<feature type="domain" description="YbaK/aminoacyl-tRNA synthetase-associated" evidence="5">
    <location>
        <begin position="36"/>
        <end position="147"/>
    </location>
</feature>
<dbReference type="InterPro" id="IPR004369">
    <property type="entry name" value="Prolyl-tRNA_editing_YbaK/EbsC"/>
</dbReference>
<dbReference type="InterPro" id="IPR007214">
    <property type="entry name" value="YbaK/aa-tRNA-synth-assoc-dom"/>
</dbReference>
<dbReference type="Proteomes" id="UP000295611">
    <property type="component" value="Unassembled WGS sequence"/>
</dbReference>
<sequence>MSKAPVTQAIRVLREHQVTFTEHLYKYEERGGTTVSARELGVDEHCVIKTLIMEDENRKPLIVLMHGDKEVSTRNLARQIGAKHVEPCDPKTADKHSGYMVGGTSPFGTRHIMPVYMEAGIAMLPRIYINGGKRGFLIGLEPEALLKVLKPVSVEVAV</sequence>
<protein>
    <recommendedName>
        <fullName evidence="4">Cys-tRNA(Pro)/Cys-tRNA(Cys) deacylase</fullName>
        <ecNumber evidence="4">4.2.-.-</ecNumber>
    </recommendedName>
</protein>
<dbReference type="OrthoDB" id="9809296at2"/>
<evidence type="ECO:0000259" key="5">
    <source>
        <dbReference type="Pfam" id="PF04073"/>
    </source>
</evidence>
<dbReference type="NCBIfam" id="TIGR00011">
    <property type="entry name" value="YbaK_EbsC"/>
    <property type="match status" value="1"/>
</dbReference>
<reference evidence="6 7" key="1">
    <citation type="submission" date="2019-03" db="EMBL/GenBank/DDBJ databases">
        <title>Genomic Encyclopedia of Type Strains, Phase III (KMG-III): the genomes of soil and plant-associated and newly described type strains.</title>
        <authorList>
            <person name="Whitman W."/>
        </authorList>
    </citation>
    <scope>NUCLEOTIDE SEQUENCE [LARGE SCALE GENOMIC DNA]</scope>
    <source>
        <strain evidence="6 7">CECT 8976</strain>
    </source>
</reference>
<dbReference type="RefSeq" id="WP_133679389.1">
    <property type="nucleotide sequence ID" value="NZ_SNZP01000004.1"/>
</dbReference>
<name>A0A4R7BA66_9NEIS</name>
<comment type="caution">
    <text evidence="6">The sequence shown here is derived from an EMBL/GenBank/DDBJ whole genome shotgun (WGS) entry which is preliminary data.</text>
</comment>
<dbReference type="EC" id="4.2.-.-" evidence="4"/>
<dbReference type="PANTHER" id="PTHR30411">
    <property type="entry name" value="CYTOPLASMIC PROTEIN"/>
    <property type="match status" value="1"/>
</dbReference>
<dbReference type="PANTHER" id="PTHR30411:SF0">
    <property type="entry name" value="CYS-TRNA(PRO)_CYS-TRNA(CYS) DEACYLASE YBAK"/>
    <property type="match status" value="1"/>
</dbReference>
<dbReference type="SUPFAM" id="SSF55826">
    <property type="entry name" value="YbaK/ProRS associated domain"/>
    <property type="match status" value="1"/>
</dbReference>
<organism evidence="6 7">
    <name type="scientific">Paludibacterium purpuratum</name>
    <dbReference type="NCBI Taxonomy" id="1144873"/>
    <lineage>
        <taxon>Bacteria</taxon>
        <taxon>Pseudomonadati</taxon>
        <taxon>Pseudomonadota</taxon>
        <taxon>Betaproteobacteria</taxon>
        <taxon>Neisseriales</taxon>
        <taxon>Chromobacteriaceae</taxon>
        <taxon>Paludibacterium</taxon>
    </lineage>
</organism>
<proteinExistence type="inferred from homology"/>
<evidence type="ECO:0000313" key="7">
    <source>
        <dbReference type="Proteomes" id="UP000295611"/>
    </source>
</evidence>
<evidence type="ECO:0000256" key="2">
    <source>
        <dbReference type="ARBA" id="ARBA00022917"/>
    </source>
</evidence>
<evidence type="ECO:0000256" key="1">
    <source>
        <dbReference type="ARBA" id="ARBA00009798"/>
    </source>
</evidence>
<dbReference type="GO" id="GO:0006412">
    <property type="term" value="P:translation"/>
    <property type="evidence" value="ECO:0007669"/>
    <property type="project" value="UniProtKB-KW"/>
</dbReference>
<dbReference type="GO" id="GO:0002161">
    <property type="term" value="F:aminoacyl-tRNA deacylase activity"/>
    <property type="evidence" value="ECO:0007669"/>
    <property type="project" value="InterPro"/>
</dbReference>
<comment type="similarity">
    <text evidence="1 4">Belongs to the prolyl-tRNA editing family. YbaK/EbsC subfamily.</text>
</comment>
<accession>A0A4R7BA66</accession>
<dbReference type="AlphaFoldDB" id="A0A4R7BA66"/>
<evidence type="ECO:0000256" key="4">
    <source>
        <dbReference type="PIRNR" id="PIRNR006181"/>
    </source>
</evidence>
<dbReference type="PIRSF" id="PIRSF006181">
    <property type="entry name" value="EbsC_YbaK"/>
    <property type="match status" value="1"/>
</dbReference>
<keyword evidence="2 4" id="KW-0648">Protein biosynthesis</keyword>